<dbReference type="AlphaFoldDB" id="A0A7T8HI01"/>
<proteinExistence type="predicted"/>
<gene>
    <name evidence="1" type="ORF">FKW44_011436</name>
</gene>
<evidence type="ECO:0000313" key="1">
    <source>
        <dbReference type="EMBL" id="QQP50432.1"/>
    </source>
</evidence>
<dbReference type="Proteomes" id="UP000595437">
    <property type="component" value="Chromosome 7"/>
</dbReference>
<keyword evidence="2" id="KW-1185">Reference proteome</keyword>
<accession>A0A7T8HI01</accession>
<dbReference type="EMBL" id="CP045896">
    <property type="protein sequence ID" value="QQP50432.1"/>
    <property type="molecule type" value="Genomic_DNA"/>
</dbReference>
<organism evidence="1 2">
    <name type="scientific">Caligus rogercresseyi</name>
    <name type="common">Sea louse</name>
    <dbReference type="NCBI Taxonomy" id="217165"/>
    <lineage>
        <taxon>Eukaryota</taxon>
        <taxon>Metazoa</taxon>
        <taxon>Ecdysozoa</taxon>
        <taxon>Arthropoda</taxon>
        <taxon>Crustacea</taxon>
        <taxon>Multicrustacea</taxon>
        <taxon>Hexanauplia</taxon>
        <taxon>Copepoda</taxon>
        <taxon>Siphonostomatoida</taxon>
        <taxon>Caligidae</taxon>
        <taxon>Caligus</taxon>
    </lineage>
</organism>
<reference evidence="2" key="1">
    <citation type="submission" date="2021-01" db="EMBL/GenBank/DDBJ databases">
        <title>Caligus Genome Assembly.</title>
        <authorList>
            <person name="Gallardo-Escarate C."/>
        </authorList>
    </citation>
    <scope>NUCLEOTIDE SEQUENCE [LARGE SCALE GENOMIC DNA]</scope>
</reference>
<evidence type="ECO:0000313" key="2">
    <source>
        <dbReference type="Proteomes" id="UP000595437"/>
    </source>
</evidence>
<name>A0A7T8HI01_CALRO</name>
<sequence length="51" mass="5974">MENKYHRAAQDGILETLKPISKRNVMQEMKMECHPRYGRPLRGTLRLSDSS</sequence>
<protein>
    <submittedName>
        <fullName evidence="1">Uncharacterized protein</fullName>
    </submittedName>
</protein>